<evidence type="ECO:0000256" key="1">
    <source>
        <dbReference type="SAM" id="SignalP"/>
    </source>
</evidence>
<evidence type="ECO:0000313" key="3">
    <source>
        <dbReference type="Proteomes" id="UP001153069"/>
    </source>
</evidence>
<feature type="signal peptide" evidence="1">
    <location>
        <begin position="1"/>
        <end position="22"/>
    </location>
</feature>
<keyword evidence="3" id="KW-1185">Reference proteome</keyword>
<feature type="chain" id="PRO_5040447937" description="Tudor domain-containing protein" evidence="1">
    <location>
        <begin position="23"/>
        <end position="227"/>
    </location>
</feature>
<name>A0A9N8HE29_9STRA</name>
<dbReference type="Proteomes" id="UP001153069">
    <property type="component" value="Unassembled WGS sequence"/>
</dbReference>
<comment type="caution">
    <text evidence="2">The sequence shown here is derived from an EMBL/GenBank/DDBJ whole genome shotgun (WGS) entry which is preliminary data.</text>
</comment>
<keyword evidence="1" id="KW-0732">Signal</keyword>
<evidence type="ECO:0000313" key="2">
    <source>
        <dbReference type="EMBL" id="CAB9508975.1"/>
    </source>
</evidence>
<protein>
    <recommendedName>
        <fullName evidence="4">Tudor domain-containing protein</fullName>
    </recommendedName>
</protein>
<dbReference type="AlphaFoldDB" id="A0A9N8HE29"/>
<organism evidence="2 3">
    <name type="scientific">Seminavis robusta</name>
    <dbReference type="NCBI Taxonomy" id="568900"/>
    <lineage>
        <taxon>Eukaryota</taxon>
        <taxon>Sar</taxon>
        <taxon>Stramenopiles</taxon>
        <taxon>Ochrophyta</taxon>
        <taxon>Bacillariophyta</taxon>
        <taxon>Bacillariophyceae</taxon>
        <taxon>Bacillariophycidae</taxon>
        <taxon>Naviculales</taxon>
        <taxon>Naviculaceae</taxon>
        <taxon>Seminavis</taxon>
    </lineage>
</organism>
<gene>
    <name evidence="2" type="ORF">SEMRO_369_G128200.1</name>
</gene>
<reference evidence="2" key="1">
    <citation type="submission" date="2020-06" db="EMBL/GenBank/DDBJ databases">
        <authorList>
            <consortium name="Plant Systems Biology data submission"/>
        </authorList>
    </citation>
    <scope>NUCLEOTIDE SEQUENCE</scope>
    <source>
        <strain evidence="2">D6</strain>
    </source>
</reference>
<sequence length="227" mass="26107">MRGLTMIYLAAVLACLVGSAKSLHMSIIEPEEGDKSVPCTNNESTLKVPLSSLPRDKHTSGYRRWPKEKLGWNFHQRTSSQRNLARHGDAACADYDESATDETPLSLVEPQQTTFFKFPIAKEQGKHNTTFGPPKTSAQMMNESQMQQLSPGTRVAVFWKSYNRYYEAKVLKVDQYLKTRFLVRYIEDKYEEWVDALRDDFKVIGDDENTKWTQLSMQELLLQTTQP</sequence>
<dbReference type="PROSITE" id="PS51257">
    <property type="entry name" value="PROKAR_LIPOPROTEIN"/>
    <property type="match status" value="1"/>
</dbReference>
<dbReference type="EMBL" id="CAICTM010000368">
    <property type="protein sequence ID" value="CAB9508975.1"/>
    <property type="molecule type" value="Genomic_DNA"/>
</dbReference>
<dbReference type="Gene3D" id="2.30.30.140">
    <property type="match status" value="1"/>
</dbReference>
<evidence type="ECO:0008006" key="4">
    <source>
        <dbReference type="Google" id="ProtNLM"/>
    </source>
</evidence>
<accession>A0A9N8HE29</accession>
<proteinExistence type="predicted"/>